<dbReference type="InterPro" id="IPR037407">
    <property type="entry name" value="MLP_fam"/>
</dbReference>
<keyword evidence="3" id="KW-1185">Reference proteome</keyword>
<proteinExistence type="predicted"/>
<evidence type="ECO:0000259" key="1">
    <source>
        <dbReference type="SMART" id="SM00923"/>
    </source>
</evidence>
<gene>
    <name evidence="2" type="ORF">NX794_19315</name>
</gene>
<accession>A0ABT2B4P9</accession>
<organism evidence="2 3">
    <name type="scientific">Streptomyces pyxinicus</name>
    <dbReference type="NCBI Taxonomy" id="2970331"/>
    <lineage>
        <taxon>Bacteria</taxon>
        <taxon>Bacillati</taxon>
        <taxon>Actinomycetota</taxon>
        <taxon>Actinomycetes</taxon>
        <taxon>Kitasatosporales</taxon>
        <taxon>Streptomycetaceae</taxon>
        <taxon>Streptomyces</taxon>
    </lineage>
</organism>
<dbReference type="Proteomes" id="UP001205612">
    <property type="component" value="Unassembled WGS sequence"/>
</dbReference>
<feature type="domain" description="MbtH-like" evidence="1">
    <location>
        <begin position="5"/>
        <end position="55"/>
    </location>
</feature>
<dbReference type="RefSeq" id="WP_258779828.1">
    <property type="nucleotide sequence ID" value="NZ_JANUGP010000014.1"/>
</dbReference>
<dbReference type="PANTHER" id="PTHR38444:SF1">
    <property type="entry name" value="ENTEROBACTIN BIOSYNTHESIS PROTEIN YBDZ"/>
    <property type="match status" value="1"/>
</dbReference>
<reference evidence="2 3" key="1">
    <citation type="submission" date="2022-08" db="EMBL/GenBank/DDBJ databases">
        <authorList>
            <person name="Somphong A."/>
            <person name="Phongsopitanun W."/>
        </authorList>
    </citation>
    <scope>NUCLEOTIDE SEQUENCE [LARGE SCALE GENOMIC DNA]</scope>
    <source>
        <strain evidence="2 3">LP11</strain>
    </source>
</reference>
<dbReference type="EMBL" id="JANUGP010000014">
    <property type="protein sequence ID" value="MCS0603346.1"/>
    <property type="molecule type" value="Genomic_DNA"/>
</dbReference>
<sequence>MPATNPFEDDDARYLVLVNDEDQHSLWPAFAEVPAGWTAAHGEDSRQGCLAYVDEHWTDMRPAGLAARSRT</sequence>
<evidence type="ECO:0000313" key="3">
    <source>
        <dbReference type="Proteomes" id="UP001205612"/>
    </source>
</evidence>
<evidence type="ECO:0000313" key="2">
    <source>
        <dbReference type="EMBL" id="MCS0603346.1"/>
    </source>
</evidence>
<dbReference type="SUPFAM" id="SSF160582">
    <property type="entry name" value="MbtH-like"/>
    <property type="match status" value="1"/>
</dbReference>
<dbReference type="Pfam" id="PF03621">
    <property type="entry name" value="MbtH"/>
    <property type="match status" value="1"/>
</dbReference>
<dbReference type="Gene3D" id="3.90.820.10">
    <property type="entry name" value="Structural Genomics, Unknown Function 30-nov-00 1gh9 Mol_id"/>
    <property type="match status" value="1"/>
</dbReference>
<dbReference type="InterPro" id="IPR005153">
    <property type="entry name" value="MbtH-like_dom"/>
</dbReference>
<dbReference type="PANTHER" id="PTHR38444">
    <property type="entry name" value="ENTEROBACTIN BIOSYNTHESIS PROTEIN YBDZ"/>
    <property type="match status" value="1"/>
</dbReference>
<protein>
    <submittedName>
        <fullName evidence="2">MbtH family protein</fullName>
    </submittedName>
</protein>
<comment type="caution">
    <text evidence="2">The sequence shown here is derived from an EMBL/GenBank/DDBJ whole genome shotgun (WGS) entry which is preliminary data.</text>
</comment>
<name>A0ABT2B4P9_9ACTN</name>
<dbReference type="InterPro" id="IPR038020">
    <property type="entry name" value="MbtH-like_sf"/>
</dbReference>
<dbReference type="SMART" id="SM00923">
    <property type="entry name" value="MbtH"/>
    <property type="match status" value="1"/>
</dbReference>